<dbReference type="Proteomes" id="UP000075583">
    <property type="component" value="Unassembled WGS sequence"/>
</dbReference>
<dbReference type="RefSeq" id="WP_062590686.1">
    <property type="nucleotide sequence ID" value="NZ_LQZQ01000005.1"/>
</dbReference>
<dbReference type="OrthoDB" id="983183at2"/>
<gene>
    <name evidence="2" type="ORF">MB14_16760</name>
</gene>
<feature type="compositionally biased region" description="Basic and acidic residues" evidence="1">
    <location>
        <begin position="1"/>
        <end position="16"/>
    </location>
</feature>
<evidence type="ECO:0000256" key="1">
    <source>
        <dbReference type="SAM" id="MobiDB-lite"/>
    </source>
</evidence>
<dbReference type="AlphaFoldDB" id="A0A150XNC5"/>
<reference evidence="2" key="1">
    <citation type="submission" date="2016-01" db="EMBL/GenBank/DDBJ databases">
        <title>Genome sequencing of Roseivirga ehrenbergii KMM 6017.</title>
        <authorList>
            <person name="Selvaratnam C."/>
            <person name="Thevarajoo S."/>
            <person name="Goh K.M."/>
            <person name="Ee R."/>
            <person name="Chan K.-G."/>
            <person name="Chong C.S."/>
        </authorList>
    </citation>
    <scope>NUCLEOTIDE SEQUENCE [LARGE SCALE GENOMIC DNA]</scope>
    <source>
        <strain evidence="2">KMM 6017</strain>
    </source>
</reference>
<dbReference type="EMBL" id="LQZQ01000005">
    <property type="protein sequence ID" value="KYG80191.1"/>
    <property type="molecule type" value="Genomic_DNA"/>
</dbReference>
<comment type="caution">
    <text evidence="2">The sequence shown here is derived from an EMBL/GenBank/DDBJ whole genome shotgun (WGS) entry which is preliminary data.</text>
</comment>
<organism evidence="2 3">
    <name type="scientific">Roseivirga ehrenbergii (strain DSM 102268 / JCM 13514 / KCTC 12282 / NCIMB 14502 / KMM 6017)</name>
    <dbReference type="NCBI Taxonomy" id="279360"/>
    <lineage>
        <taxon>Bacteria</taxon>
        <taxon>Pseudomonadati</taxon>
        <taxon>Bacteroidota</taxon>
        <taxon>Cytophagia</taxon>
        <taxon>Cytophagales</taxon>
        <taxon>Roseivirgaceae</taxon>
        <taxon>Roseivirga</taxon>
    </lineage>
</organism>
<sequence>MLYTREELDKVSDPKNTEPGSTPEILSELLRKLYAGEKMLLSEQIAVCNILPILHSSEDDSTLNPYDFPELDIAQFLRVHSTYFRNLNGHYPAHDWKGEIPREQVIKDIAFLNRHYEEWKELISKTNHKSELLIMALSETNNQLKDLIKYQKRDFVGSNLAEYQKKSTTLFGKKAYYLLQEYYEFKDKNFIEFEVSGVIIRIDAFGYFHTLTRHFSALTRDHLDDKDFHIDNVNYRYLPDNIETILLVYDKPENKYLFDNNHLMFSIGGKPYSIRFKKMNRPKRGGGEIEYYRFQTFYPVSDPNELRKFNSIKRLDFPPFKTAFNTRSES</sequence>
<proteinExistence type="predicted"/>
<evidence type="ECO:0000313" key="2">
    <source>
        <dbReference type="EMBL" id="KYG80191.1"/>
    </source>
</evidence>
<protein>
    <submittedName>
        <fullName evidence="2">Uncharacterized protein</fullName>
    </submittedName>
</protein>
<name>A0A150XNC5_ROSEK</name>
<accession>A0A150XNC5</accession>
<keyword evidence="3" id="KW-1185">Reference proteome</keyword>
<feature type="region of interest" description="Disordered" evidence="1">
    <location>
        <begin position="1"/>
        <end position="22"/>
    </location>
</feature>
<dbReference type="STRING" id="279360.MB14_16760"/>
<evidence type="ECO:0000313" key="3">
    <source>
        <dbReference type="Proteomes" id="UP000075583"/>
    </source>
</evidence>